<evidence type="ECO:0000259" key="1">
    <source>
        <dbReference type="Pfam" id="PF00557"/>
    </source>
</evidence>
<dbReference type="SUPFAM" id="SSF53092">
    <property type="entry name" value="Creatinase/prolidase N-terminal domain"/>
    <property type="match status" value="1"/>
</dbReference>
<evidence type="ECO:0000313" key="4">
    <source>
        <dbReference type="Proteomes" id="UP000630353"/>
    </source>
</evidence>
<dbReference type="PANTHER" id="PTHR46112">
    <property type="entry name" value="AMINOPEPTIDASE"/>
    <property type="match status" value="1"/>
</dbReference>
<evidence type="ECO:0000259" key="2">
    <source>
        <dbReference type="Pfam" id="PF01321"/>
    </source>
</evidence>
<sequence>MPSPQPPERHFPAVEFERRLARLHAIMRAHRLDALLLTTPPNVRYVTGFDSQFWESPTRPWFVVVPLDGAPIAVIPDIGVPEMARTWVADIRSWPAPVPEDDGISLLAAAIAGVARRFGRVGAELGREMTLRMPVLDFLTLRERLRGLEVVDGAPAIWEARMVKTPAEIACIRHICRIASDAYEALPPKLEIGMTEREAARRLRIDIAERGADATPFLPAISGPGGVAQIVCGPGDRELRDGDILFFDTGSTFAGYFCDFDRNYAIGRASDEVRRAHEAVWDATEAGIAAAVPGATTDDVWQAMARVLEAAGSVGNNVGRLGHGVGLQLTEPPSNRPGDGTVIREGMVLTIEPGMAYAPDRMIVHEENVAITADRAELLTARAPRELPVIR</sequence>
<reference evidence="3" key="2">
    <citation type="submission" date="2020-09" db="EMBL/GenBank/DDBJ databases">
        <authorList>
            <person name="Sun Q."/>
            <person name="Kim S."/>
        </authorList>
    </citation>
    <scope>NUCLEOTIDE SEQUENCE</scope>
    <source>
        <strain evidence="3">KCTC 42651</strain>
    </source>
</reference>
<reference evidence="3" key="1">
    <citation type="journal article" date="2014" name="Int. J. Syst. Evol. Microbiol.">
        <title>Complete genome sequence of Corynebacterium casei LMG S-19264T (=DSM 44701T), isolated from a smear-ripened cheese.</title>
        <authorList>
            <consortium name="US DOE Joint Genome Institute (JGI-PGF)"/>
            <person name="Walter F."/>
            <person name="Albersmeier A."/>
            <person name="Kalinowski J."/>
            <person name="Ruckert C."/>
        </authorList>
    </citation>
    <scope>NUCLEOTIDE SEQUENCE</scope>
    <source>
        <strain evidence="3">KCTC 42651</strain>
    </source>
</reference>
<dbReference type="RefSeq" id="WP_189987696.1">
    <property type="nucleotide sequence ID" value="NZ_BMZS01000002.1"/>
</dbReference>
<feature type="domain" description="Creatinase N-terminal" evidence="2">
    <location>
        <begin position="19"/>
        <end position="163"/>
    </location>
</feature>
<feature type="domain" description="Peptidase M24" evidence="1">
    <location>
        <begin position="171"/>
        <end position="373"/>
    </location>
</feature>
<gene>
    <name evidence="3" type="ORF">GCM10017083_08560</name>
</gene>
<keyword evidence="3" id="KW-0645">Protease</keyword>
<keyword evidence="3" id="KW-0378">Hydrolase</keyword>
<dbReference type="AlphaFoldDB" id="A0A919CN41"/>
<dbReference type="EMBL" id="BMZS01000002">
    <property type="protein sequence ID" value="GHD42980.1"/>
    <property type="molecule type" value="Genomic_DNA"/>
</dbReference>
<dbReference type="InterPro" id="IPR000994">
    <property type="entry name" value="Pept_M24"/>
</dbReference>
<dbReference type="Pfam" id="PF00557">
    <property type="entry name" value="Peptidase_M24"/>
    <property type="match status" value="1"/>
</dbReference>
<dbReference type="PANTHER" id="PTHR46112:SF2">
    <property type="entry name" value="XAA-PRO AMINOPEPTIDASE P-RELATED"/>
    <property type="match status" value="1"/>
</dbReference>
<dbReference type="InterPro" id="IPR050659">
    <property type="entry name" value="Peptidase_M24B"/>
</dbReference>
<dbReference type="Gene3D" id="3.90.230.10">
    <property type="entry name" value="Creatinase/methionine aminopeptidase superfamily"/>
    <property type="match status" value="1"/>
</dbReference>
<dbReference type="InterPro" id="IPR036005">
    <property type="entry name" value="Creatinase/aminopeptidase-like"/>
</dbReference>
<keyword evidence="4" id="KW-1185">Reference proteome</keyword>
<dbReference type="SUPFAM" id="SSF55920">
    <property type="entry name" value="Creatinase/aminopeptidase"/>
    <property type="match status" value="1"/>
</dbReference>
<name>A0A919CN41_9PROT</name>
<accession>A0A919CN41</accession>
<evidence type="ECO:0000313" key="3">
    <source>
        <dbReference type="EMBL" id="GHD42980.1"/>
    </source>
</evidence>
<dbReference type="GO" id="GO:0004177">
    <property type="term" value="F:aminopeptidase activity"/>
    <property type="evidence" value="ECO:0007669"/>
    <property type="project" value="UniProtKB-KW"/>
</dbReference>
<dbReference type="Pfam" id="PF01321">
    <property type="entry name" value="Creatinase_N"/>
    <property type="match status" value="1"/>
</dbReference>
<dbReference type="Gene3D" id="3.40.350.10">
    <property type="entry name" value="Creatinase/prolidase N-terminal domain"/>
    <property type="match status" value="1"/>
</dbReference>
<dbReference type="InterPro" id="IPR000587">
    <property type="entry name" value="Creatinase_N"/>
</dbReference>
<protein>
    <submittedName>
        <fullName evidence="3">Aminopeptidase</fullName>
    </submittedName>
</protein>
<organism evidence="3 4">
    <name type="scientific">Thalassobaculum fulvum</name>
    <dbReference type="NCBI Taxonomy" id="1633335"/>
    <lineage>
        <taxon>Bacteria</taxon>
        <taxon>Pseudomonadati</taxon>
        <taxon>Pseudomonadota</taxon>
        <taxon>Alphaproteobacteria</taxon>
        <taxon>Rhodospirillales</taxon>
        <taxon>Thalassobaculaceae</taxon>
        <taxon>Thalassobaculum</taxon>
    </lineage>
</organism>
<comment type="caution">
    <text evidence="3">The sequence shown here is derived from an EMBL/GenBank/DDBJ whole genome shotgun (WGS) entry which is preliminary data.</text>
</comment>
<dbReference type="InterPro" id="IPR029149">
    <property type="entry name" value="Creatin/AminoP/Spt16_N"/>
</dbReference>
<proteinExistence type="predicted"/>
<keyword evidence="3" id="KW-0031">Aminopeptidase</keyword>
<dbReference type="Proteomes" id="UP000630353">
    <property type="component" value="Unassembled WGS sequence"/>
</dbReference>